<accession>A0A0B9AGU1</accession>
<dbReference type="SUPFAM" id="SSF52402">
    <property type="entry name" value="Adenine nucleotide alpha hydrolases-like"/>
    <property type="match status" value="1"/>
</dbReference>
<dbReference type="PATRIC" id="fig|48936.3.peg.1204"/>
<organism evidence="2 3">
    <name type="scientific">Novosphingobium subterraneum</name>
    <dbReference type="NCBI Taxonomy" id="48936"/>
    <lineage>
        <taxon>Bacteria</taxon>
        <taxon>Pseudomonadati</taxon>
        <taxon>Pseudomonadota</taxon>
        <taxon>Alphaproteobacteria</taxon>
        <taxon>Sphingomonadales</taxon>
        <taxon>Sphingomonadaceae</taxon>
        <taxon>Novosphingobium</taxon>
    </lineage>
</organism>
<dbReference type="RefSeq" id="WP_039332326.1">
    <property type="nucleotide sequence ID" value="NZ_JBNNWK010000001.1"/>
</dbReference>
<name>A0A0B9AGU1_9SPHN</name>
<dbReference type="Gene3D" id="3.40.50.12370">
    <property type="match status" value="1"/>
</dbReference>
<dbReference type="STRING" id="48936.NJ75_01200"/>
<keyword evidence="3" id="KW-1185">Reference proteome</keyword>
<dbReference type="Proteomes" id="UP000031338">
    <property type="component" value="Unassembled WGS sequence"/>
</dbReference>
<dbReference type="Pfam" id="PF00582">
    <property type="entry name" value="Usp"/>
    <property type="match status" value="1"/>
</dbReference>
<protein>
    <submittedName>
        <fullName evidence="2">UspA domain-containing protein</fullName>
    </submittedName>
</protein>
<comment type="caution">
    <text evidence="2">The sequence shown here is derived from an EMBL/GenBank/DDBJ whole genome shotgun (WGS) entry which is preliminary data.</text>
</comment>
<evidence type="ECO:0000313" key="2">
    <source>
        <dbReference type="EMBL" id="KHS48523.1"/>
    </source>
</evidence>
<feature type="domain" description="UspA" evidence="1">
    <location>
        <begin position="7"/>
        <end position="140"/>
    </location>
</feature>
<gene>
    <name evidence="2" type="ORF">NJ75_01200</name>
</gene>
<dbReference type="AlphaFoldDB" id="A0A0B9AGU1"/>
<evidence type="ECO:0000313" key="3">
    <source>
        <dbReference type="Proteomes" id="UP000031338"/>
    </source>
</evidence>
<reference evidence="2 3" key="1">
    <citation type="submission" date="2014-10" db="EMBL/GenBank/DDBJ databases">
        <title>Draft genome sequence of Novosphingobium subterraneum DSM 12447.</title>
        <authorList>
            <person name="Gan H.M."/>
            <person name="Gan H.Y."/>
            <person name="Savka M.A."/>
        </authorList>
    </citation>
    <scope>NUCLEOTIDE SEQUENCE [LARGE SCALE GENOMIC DNA]</scope>
    <source>
        <strain evidence="2 3">DSM 12447</strain>
    </source>
</reference>
<evidence type="ECO:0000259" key="1">
    <source>
        <dbReference type="Pfam" id="PF00582"/>
    </source>
</evidence>
<dbReference type="InterPro" id="IPR006016">
    <property type="entry name" value="UspA"/>
</dbReference>
<sequence length="152" mass="15954">MSQRIYLVIMDETDEAKGALRFAARRAVRTDGTVHILALVPQQQFVAFGGVQATIEEEARDRAEVLAMTAAGSLASESGLSPQISVRMGDGPKVVREYLGEHPEVSALVLGAAGGGNPGPLVSHFAGIAGQLPCPLMIVPGAISDEEIDRFS</sequence>
<proteinExistence type="predicted"/>
<dbReference type="EMBL" id="JRVC01000004">
    <property type="protein sequence ID" value="KHS48523.1"/>
    <property type="molecule type" value="Genomic_DNA"/>
</dbReference>